<evidence type="ECO:0000313" key="1">
    <source>
        <dbReference type="EMBL" id="CAB1445542.1"/>
    </source>
</evidence>
<accession>A0A9N7Z1K8</accession>
<comment type="caution">
    <text evidence="1">The sequence shown here is derived from an EMBL/GenBank/DDBJ whole genome shotgun (WGS) entry which is preliminary data.</text>
</comment>
<evidence type="ECO:0000313" key="2">
    <source>
        <dbReference type="Proteomes" id="UP001153269"/>
    </source>
</evidence>
<organism evidence="1 2">
    <name type="scientific">Pleuronectes platessa</name>
    <name type="common">European plaice</name>
    <dbReference type="NCBI Taxonomy" id="8262"/>
    <lineage>
        <taxon>Eukaryota</taxon>
        <taxon>Metazoa</taxon>
        <taxon>Chordata</taxon>
        <taxon>Craniata</taxon>
        <taxon>Vertebrata</taxon>
        <taxon>Euteleostomi</taxon>
        <taxon>Actinopterygii</taxon>
        <taxon>Neopterygii</taxon>
        <taxon>Teleostei</taxon>
        <taxon>Neoteleostei</taxon>
        <taxon>Acanthomorphata</taxon>
        <taxon>Carangaria</taxon>
        <taxon>Pleuronectiformes</taxon>
        <taxon>Pleuronectoidei</taxon>
        <taxon>Pleuronectidae</taxon>
        <taxon>Pleuronectes</taxon>
    </lineage>
</organism>
<dbReference type="EMBL" id="CADEAL010003691">
    <property type="protein sequence ID" value="CAB1445542.1"/>
    <property type="molecule type" value="Genomic_DNA"/>
</dbReference>
<protein>
    <submittedName>
        <fullName evidence="1">Uncharacterized protein</fullName>
    </submittedName>
</protein>
<name>A0A9N7Z1K8_PLEPL</name>
<keyword evidence="2" id="KW-1185">Reference proteome</keyword>
<sequence>MGGKGVCFCCDCARPLWGESLALYLLLGTTCLLLLGTGSPHPNLNSSSFSGIKGRVGNPGNPGRAGPPFGPLVKATPPKHMNALLVLARQLRAIIVSSAVSELYVFDPSRLVKTRHAQ</sequence>
<dbReference type="AlphaFoldDB" id="A0A9N7Z1K8"/>
<dbReference type="Proteomes" id="UP001153269">
    <property type="component" value="Unassembled WGS sequence"/>
</dbReference>
<proteinExistence type="predicted"/>
<gene>
    <name evidence="1" type="ORF">PLEPLA_LOCUS33273</name>
</gene>
<reference evidence="1" key="1">
    <citation type="submission" date="2020-03" db="EMBL/GenBank/DDBJ databases">
        <authorList>
            <person name="Weist P."/>
        </authorList>
    </citation>
    <scope>NUCLEOTIDE SEQUENCE</scope>
</reference>